<dbReference type="Proteomes" id="UP000193380">
    <property type="component" value="Unassembled WGS sequence"/>
</dbReference>
<evidence type="ECO:0000313" key="2">
    <source>
        <dbReference type="EMBL" id="CDQ63465.1"/>
    </source>
</evidence>
<proteinExistence type="predicted"/>
<evidence type="ECO:0000256" key="1">
    <source>
        <dbReference type="SAM" id="MobiDB-lite"/>
    </source>
</evidence>
<evidence type="ECO:0000313" key="3">
    <source>
        <dbReference type="Proteomes" id="UP000193380"/>
    </source>
</evidence>
<accession>A0A060WFY4</accession>
<dbReference type="PaxDb" id="8022-A0A060WFY4"/>
<feature type="compositionally biased region" description="Low complexity" evidence="1">
    <location>
        <begin position="249"/>
        <end position="266"/>
    </location>
</feature>
<gene>
    <name evidence="2" type="ORF">GSONMT00069233001</name>
</gene>
<feature type="compositionally biased region" description="Basic and acidic residues" evidence="1">
    <location>
        <begin position="40"/>
        <end position="51"/>
    </location>
</feature>
<protein>
    <submittedName>
        <fullName evidence="2">Uncharacterized protein</fullName>
    </submittedName>
</protein>
<sequence length="323" mass="36284">MQPMTSDTDTRSQHSRTEMAGGSMKRSSSAVADQRVNGLRQEEKKSPDRLYRPRHKSYKAAVSRSERKRQLDTEKERGRSKERRHLLSPDTSRCTSEERSLQPSRSPSRERTHPLDKQGNSSDSPLPTSESSTPSRRPLSQTSTRSHPHISYSPLVCRTHPPSGDDDDDRGSPETQRRGEASRDRAGGEGQSGARGRRHQQGSPLRRYPSEPYLALQEDEHSLDPTGFMETLTFEAAVATSLGRANTVSSTSSSSFSSARRGSRSSWQVPNGHFRKRLAQTVSYVCSNVREEQKIRTLFLTFASGIPFKSTQKMYNKYLPTNI</sequence>
<feature type="compositionally biased region" description="Basic and acidic residues" evidence="1">
    <location>
        <begin position="170"/>
        <end position="187"/>
    </location>
</feature>
<dbReference type="AlphaFoldDB" id="A0A060WFY4"/>
<reference evidence="2" key="2">
    <citation type="submission" date="2014-03" db="EMBL/GenBank/DDBJ databases">
        <authorList>
            <person name="Genoscope - CEA"/>
        </authorList>
    </citation>
    <scope>NUCLEOTIDE SEQUENCE</scope>
</reference>
<name>A0A060WFY4_ONCMY</name>
<feature type="region of interest" description="Disordered" evidence="1">
    <location>
        <begin position="244"/>
        <end position="269"/>
    </location>
</feature>
<reference evidence="2" key="1">
    <citation type="journal article" date="2014" name="Nat. Commun.">
        <title>The rainbow trout genome provides novel insights into evolution after whole-genome duplication in vertebrates.</title>
        <authorList>
            <person name="Berthelot C."/>
            <person name="Brunet F."/>
            <person name="Chalopin D."/>
            <person name="Juanchich A."/>
            <person name="Bernard M."/>
            <person name="Noel B."/>
            <person name="Bento P."/>
            <person name="Da Silva C."/>
            <person name="Labadie K."/>
            <person name="Alberti A."/>
            <person name="Aury J.M."/>
            <person name="Louis A."/>
            <person name="Dehais P."/>
            <person name="Bardou P."/>
            <person name="Montfort J."/>
            <person name="Klopp C."/>
            <person name="Cabau C."/>
            <person name="Gaspin C."/>
            <person name="Thorgaard G.H."/>
            <person name="Boussaha M."/>
            <person name="Quillet E."/>
            <person name="Guyomard R."/>
            <person name="Galiana D."/>
            <person name="Bobe J."/>
            <person name="Volff J.N."/>
            <person name="Genet C."/>
            <person name="Wincker P."/>
            <person name="Jaillon O."/>
            <person name="Roest Crollius H."/>
            <person name="Guiguen Y."/>
        </authorList>
    </citation>
    <scope>NUCLEOTIDE SEQUENCE [LARGE SCALE GENOMIC DNA]</scope>
</reference>
<feature type="compositionally biased region" description="Basic and acidic residues" evidence="1">
    <location>
        <begin position="64"/>
        <end position="79"/>
    </location>
</feature>
<dbReference type="EMBL" id="FR904442">
    <property type="protein sequence ID" value="CDQ63465.1"/>
    <property type="molecule type" value="Genomic_DNA"/>
</dbReference>
<feature type="compositionally biased region" description="Basic and acidic residues" evidence="1">
    <location>
        <begin position="8"/>
        <end position="17"/>
    </location>
</feature>
<dbReference type="STRING" id="8022.A0A060WFY4"/>
<feature type="compositionally biased region" description="Basic and acidic residues" evidence="1">
    <location>
        <begin position="107"/>
        <end position="116"/>
    </location>
</feature>
<feature type="region of interest" description="Disordered" evidence="1">
    <location>
        <begin position="1"/>
        <end position="207"/>
    </location>
</feature>
<organism evidence="2 3">
    <name type="scientific">Oncorhynchus mykiss</name>
    <name type="common">Rainbow trout</name>
    <name type="synonym">Salmo gairdneri</name>
    <dbReference type="NCBI Taxonomy" id="8022"/>
    <lineage>
        <taxon>Eukaryota</taxon>
        <taxon>Metazoa</taxon>
        <taxon>Chordata</taxon>
        <taxon>Craniata</taxon>
        <taxon>Vertebrata</taxon>
        <taxon>Euteleostomi</taxon>
        <taxon>Actinopterygii</taxon>
        <taxon>Neopterygii</taxon>
        <taxon>Teleostei</taxon>
        <taxon>Protacanthopterygii</taxon>
        <taxon>Salmoniformes</taxon>
        <taxon>Salmonidae</taxon>
        <taxon>Salmoninae</taxon>
        <taxon>Oncorhynchus</taxon>
    </lineage>
</organism>
<feature type="compositionally biased region" description="Low complexity" evidence="1">
    <location>
        <begin position="121"/>
        <end position="140"/>
    </location>
</feature>